<dbReference type="EMBL" id="JADCNL010000007">
    <property type="protein sequence ID" value="KAG0473705.1"/>
    <property type="molecule type" value="Genomic_DNA"/>
</dbReference>
<evidence type="ECO:0000313" key="2">
    <source>
        <dbReference type="EMBL" id="KAG0473705.1"/>
    </source>
</evidence>
<reference evidence="2 3" key="1">
    <citation type="journal article" date="2020" name="Nat. Food">
        <title>A phased Vanilla planifolia genome enables genetic improvement of flavour and production.</title>
        <authorList>
            <person name="Hasing T."/>
            <person name="Tang H."/>
            <person name="Brym M."/>
            <person name="Khazi F."/>
            <person name="Huang T."/>
            <person name="Chambers A.H."/>
        </authorList>
    </citation>
    <scope>NUCLEOTIDE SEQUENCE [LARGE SCALE GENOMIC DNA]</scope>
    <source>
        <tissue evidence="2">Leaf</tissue>
    </source>
</reference>
<keyword evidence="3" id="KW-1185">Reference proteome</keyword>
<sequence length="104" mass="11530">MLLHILLSSDSREFEFQMSVNQLQKEPITSPADELFYKGNLLPFTSLLACKWLNNSSKTRPGNQKQTLAIHSATSPKPLCSHDSFESCSVSPAPSCYASQELNP</sequence>
<dbReference type="InterPro" id="IPR039620">
    <property type="entry name" value="BKI1/MAKR1/3/4"/>
</dbReference>
<dbReference type="GO" id="GO:0005886">
    <property type="term" value="C:plasma membrane"/>
    <property type="evidence" value="ECO:0007669"/>
    <property type="project" value="InterPro"/>
</dbReference>
<dbReference type="PANTHER" id="PTHR33312:SF21">
    <property type="entry name" value="MEMBRANE-ASSOCIATED KINASE REGULATOR 3-RELATED"/>
    <property type="match status" value="1"/>
</dbReference>
<dbReference type="PANTHER" id="PTHR33312">
    <property type="entry name" value="MEMBRANE-ASSOCIATED KINASE REGULATOR 4-RELATED"/>
    <property type="match status" value="1"/>
</dbReference>
<dbReference type="Proteomes" id="UP000636800">
    <property type="component" value="Chromosome 7"/>
</dbReference>
<dbReference type="OrthoDB" id="1916253at2759"/>
<dbReference type="AlphaFoldDB" id="A0A835QI48"/>
<feature type="compositionally biased region" description="Polar residues" evidence="1">
    <location>
        <begin position="86"/>
        <end position="104"/>
    </location>
</feature>
<feature type="region of interest" description="Disordered" evidence="1">
    <location>
        <begin position="75"/>
        <end position="104"/>
    </location>
</feature>
<dbReference type="GO" id="GO:0019210">
    <property type="term" value="F:kinase inhibitor activity"/>
    <property type="evidence" value="ECO:0007669"/>
    <property type="project" value="InterPro"/>
</dbReference>
<evidence type="ECO:0000313" key="3">
    <source>
        <dbReference type="Proteomes" id="UP000636800"/>
    </source>
</evidence>
<organism evidence="2 3">
    <name type="scientific">Vanilla planifolia</name>
    <name type="common">Vanilla</name>
    <dbReference type="NCBI Taxonomy" id="51239"/>
    <lineage>
        <taxon>Eukaryota</taxon>
        <taxon>Viridiplantae</taxon>
        <taxon>Streptophyta</taxon>
        <taxon>Embryophyta</taxon>
        <taxon>Tracheophyta</taxon>
        <taxon>Spermatophyta</taxon>
        <taxon>Magnoliopsida</taxon>
        <taxon>Liliopsida</taxon>
        <taxon>Asparagales</taxon>
        <taxon>Orchidaceae</taxon>
        <taxon>Vanilloideae</taxon>
        <taxon>Vanilleae</taxon>
        <taxon>Vanilla</taxon>
    </lineage>
</organism>
<protein>
    <submittedName>
        <fullName evidence="2">Uncharacterized protein</fullName>
    </submittedName>
</protein>
<name>A0A835QI48_VANPL</name>
<comment type="caution">
    <text evidence="2">The sequence shown here is derived from an EMBL/GenBank/DDBJ whole genome shotgun (WGS) entry which is preliminary data.</text>
</comment>
<gene>
    <name evidence="2" type="ORF">HPP92_015562</name>
</gene>
<accession>A0A835QI48</accession>
<proteinExistence type="predicted"/>
<evidence type="ECO:0000256" key="1">
    <source>
        <dbReference type="SAM" id="MobiDB-lite"/>
    </source>
</evidence>